<organism evidence="2 3">
    <name type="scientific">Pseudomonas migulae</name>
    <dbReference type="NCBI Taxonomy" id="78543"/>
    <lineage>
        <taxon>Bacteria</taxon>
        <taxon>Pseudomonadati</taxon>
        <taxon>Pseudomonadota</taxon>
        <taxon>Gammaproteobacteria</taxon>
        <taxon>Pseudomonadales</taxon>
        <taxon>Pseudomonadaceae</taxon>
        <taxon>Pseudomonas</taxon>
    </lineage>
</organism>
<dbReference type="Pfam" id="PF14280">
    <property type="entry name" value="DUF4365"/>
    <property type="match status" value="1"/>
</dbReference>
<name>A0A1H5H818_9PSED</name>
<accession>A0A1H5H818</accession>
<dbReference type="EMBL" id="FNTY01000002">
    <property type="protein sequence ID" value="SEE24060.1"/>
    <property type="molecule type" value="Genomic_DNA"/>
</dbReference>
<dbReference type="InterPro" id="IPR025375">
    <property type="entry name" value="DUF4365"/>
</dbReference>
<dbReference type="AlphaFoldDB" id="A0A1H5H818"/>
<dbReference type="Proteomes" id="UP000198985">
    <property type="component" value="Unassembled WGS sequence"/>
</dbReference>
<dbReference type="RefSeq" id="WP_084323625.1">
    <property type="nucleotide sequence ID" value="NZ_FNTY01000002.1"/>
</dbReference>
<evidence type="ECO:0000313" key="3">
    <source>
        <dbReference type="Proteomes" id="UP000198985"/>
    </source>
</evidence>
<protein>
    <recommendedName>
        <fullName evidence="1">DUF4365 domain-containing protein</fullName>
    </recommendedName>
</protein>
<evidence type="ECO:0000259" key="1">
    <source>
        <dbReference type="Pfam" id="PF14280"/>
    </source>
</evidence>
<evidence type="ECO:0000313" key="2">
    <source>
        <dbReference type="EMBL" id="SEE24060.1"/>
    </source>
</evidence>
<proteinExistence type="predicted"/>
<gene>
    <name evidence="2" type="ORF">SAMN04490194_1503</name>
</gene>
<reference evidence="2 3" key="1">
    <citation type="submission" date="2016-10" db="EMBL/GenBank/DDBJ databases">
        <authorList>
            <person name="de Groot N.N."/>
        </authorList>
    </citation>
    <scope>NUCLEOTIDE SEQUENCE [LARGE SCALE GENOMIC DNA]</scope>
    <source>
        <strain evidence="2 3">BS3662</strain>
    </source>
</reference>
<feature type="domain" description="DUF4365" evidence="1">
    <location>
        <begin position="21"/>
        <end position="138"/>
    </location>
</feature>
<sequence length="339" mass="38362">MSTRSPSQKIGARGHKWLASHVEESLHWLSRDLGEDYGIDMEFELHEGEVQGNILKVQIKSEDQCKQKNGLVKIVIDRKYLRYADACRYPVLLVFVCLTTKQAWYIWLQQWLLEQRAEIDPLAMINKTWTVWVPVTQTVQAGLQGELKGIARWEGQTQLTLTLSDAIRCARAVNKNEIAEAVQPLLGTSSSQGGVISLNTLIAEAVALGDKLRNTRDGNRVVEQIYNVIRHFGNVVTKETALKLVMRGESFSRAGVNSIGVLYEHHFEHARSLELSKVFEEIAPQVAFYCAFRESSPQASSFPSKDFRFAGLKYIAPEDEMGRFINRGTSFVLDCLVWE</sequence>